<dbReference type="GO" id="GO:0005524">
    <property type="term" value="F:ATP binding"/>
    <property type="evidence" value="ECO:0007669"/>
    <property type="project" value="UniProtKB-KW"/>
</dbReference>
<dbReference type="GO" id="GO:0003777">
    <property type="term" value="F:microtubule motor activity"/>
    <property type="evidence" value="ECO:0007669"/>
    <property type="project" value="InterPro"/>
</dbReference>
<keyword evidence="4" id="KW-0963">Cytoplasm</keyword>
<keyword evidence="6" id="KW-0175">Coiled coil</keyword>
<dbReference type="InterPro" id="IPR036961">
    <property type="entry name" value="Kinesin_motor_dom_sf"/>
</dbReference>
<dbReference type="InterPro" id="IPR001752">
    <property type="entry name" value="Kinesin_motor_dom"/>
</dbReference>
<evidence type="ECO:0000256" key="6">
    <source>
        <dbReference type="SAM" id="Coils"/>
    </source>
</evidence>
<name>A0A7R9B9J5_TIMSH</name>
<evidence type="ECO:0000256" key="1">
    <source>
        <dbReference type="ARBA" id="ARBA00004245"/>
    </source>
</evidence>
<evidence type="ECO:0000313" key="8">
    <source>
        <dbReference type="EMBL" id="CAD7268470.1"/>
    </source>
</evidence>
<dbReference type="Pfam" id="PF00225">
    <property type="entry name" value="Kinesin"/>
    <property type="match status" value="1"/>
</dbReference>
<dbReference type="GO" id="GO:0008017">
    <property type="term" value="F:microtubule binding"/>
    <property type="evidence" value="ECO:0007669"/>
    <property type="project" value="InterPro"/>
</dbReference>
<evidence type="ECO:0000256" key="3">
    <source>
        <dbReference type="ARBA" id="ARBA00022840"/>
    </source>
</evidence>
<dbReference type="PANTHER" id="PTHR47969:SF28">
    <property type="entry name" value="KINESIN-LIKE PROTEIN KIF21B"/>
    <property type="match status" value="1"/>
</dbReference>
<reference evidence="8" key="1">
    <citation type="submission" date="2020-11" db="EMBL/GenBank/DDBJ databases">
        <authorList>
            <person name="Tran Van P."/>
        </authorList>
    </citation>
    <scope>NUCLEOTIDE SEQUENCE</scope>
</reference>
<dbReference type="GO" id="GO:0005875">
    <property type="term" value="C:microtubule associated complex"/>
    <property type="evidence" value="ECO:0007669"/>
    <property type="project" value="TreeGrafter"/>
</dbReference>
<feature type="coiled-coil region" evidence="6">
    <location>
        <begin position="44"/>
        <end position="124"/>
    </location>
</feature>
<dbReference type="Gene3D" id="3.40.850.10">
    <property type="entry name" value="Kinesin motor domain"/>
    <property type="match status" value="1"/>
</dbReference>
<dbReference type="InterPro" id="IPR027640">
    <property type="entry name" value="Kinesin-like_fam"/>
</dbReference>
<protein>
    <recommendedName>
        <fullName evidence="7">Kinesin motor domain-containing protein</fullName>
    </recommendedName>
</protein>
<keyword evidence="4" id="KW-0206">Cytoskeleton</keyword>
<keyword evidence="2" id="KW-0547">Nucleotide-binding</keyword>
<evidence type="ECO:0000256" key="2">
    <source>
        <dbReference type="ARBA" id="ARBA00022741"/>
    </source>
</evidence>
<dbReference type="PROSITE" id="PS50067">
    <property type="entry name" value="KINESIN_MOTOR_2"/>
    <property type="match status" value="1"/>
</dbReference>
<evidence type="ECO:0000256" key="4">
    <source>
        <dbReference type="ARBA" id="ARBA00023212"/>
    </source>
</evidence>
<accession>A0A7R9B9J5</accession>
<evidence type="ECO:0000259" key="7">
    <source>
        <dbReference type="PROSITE" id="PS50067"/>
    </source>
</evidence>
<dbReference type="EMBL" id="OC013748">
    <property type="protein sequence ID" value="CAD7268470.1"/>
    <property type="molecule type" value="Genomic_DNA"/>
</dbReference>
<gene>
    <name evidence="8" type="ORF">TSIB3V08_LOCUS12472</name>
</gene>
<dbReference type="SUPFAM" id="SSF52540">
    <property type="entry name" value="P-loop containing nucleoside triphosphate hydrolases"/>
    <property type="match status" value="1"/>
</dbReference>
<dbReference type="Pfam" id="PF23204">
    <property type="entry name" value="KIF21A_2nd"/>
    <property type="match status" value="1"/>
</dbReference>
<dbReference type="GO" id="GO:0007018">
    <property type="term" value="P:microtubule-based movement"/>
    <property type="evidence" value="ECO:0007669"/>
    <property type="project" value="InterPro"/>
</dbReference>
<dbReference type="InterPro" id="IPR027417">
    <property type="entry name" value="P-loop_NTPase"/>
</dbReference>
<comment type="similarity">
    <text evidence="5">Belongs to the TRAFAC class myosin-kinesin ATPase superfamily. Kinesin family.</text>
</comment>
<proteinExistence type="inferred from homology"/>
<dbReference type="InterPro" id="IPR056533">
    <property type="entry name" value="KIF21A/B_hel_1"/>
</dbReference>
<organism evidence="8">
    <name type="scientific">Timema shepardi</name>
    <name type="common">Walking stick</name>
    <dbReference type="NCBI Taxonomy" id="629360"/>
    <lineage>
        <taxon>Eukaryota</taxon>
        <taxon>Metazoa</taxon>
        <taxon>Ecdysozoa</taxon>
        <taxon>Arthropoda</taxon>
        <taxon>Hexapoda</taxon>
        <taxon>Insecta</taxon>
        <taxon>Pterygota</taxon>
        <taxon>Neoptera</taxon>
        <taxon>Polyneoptera</taxon>
        <taxon>Phasmatodea</taxon>
        <taxon>Timematodea</taxon>
        <taxon>Timematoidea</taxon>
        <taxon>Timematidae</taxon>
        <taxon>Timema</taxon>
    </lineage>
</organism>
<dbReference type="AlphaFoldDB" id="A0A7R9B9J5"/>
<keyword evidence="3" id="KW-0067">ATP-binding</keyword>
<sequence length="282" mass="31572">MPGNSQTVMIACVSPSDRDFMETLNTLKYANRARNIKNRVTINQDKSSRTITLLRQEIQQLQLELQEYKQGKRVVGEDGVESVNDMFHENMMLQTEINKMRTRVKAMQETIDALSSKNSQLLAEKATVGWITSGGNKLDCDKVDKLVLGCSGSDNDVTELIQGYLKEIEELRAKLLESESTCQQLRKVASRPTNRSSNTGQFELSLSSSAVSVIEEAKKELNRDREAVSRILAQEREKRDGAEEGESDGEDRDLEPLVWCVTGSPLSHASLSLVLGHFSLLY</sequence>
<evidence type="ECO:0000256" key="5">
    <source>
        <dbReference type="PROSITE-ProRule" id="PRU00283"/>
    </source>
</evidence>
<dbReference type="GO" id="GO:0051231">
    <property type="term" value="P:spindle elongation"/>
    <property type="evidence" value="ECO:0007669"/>
    <property type="project" value="TreeGrafter"/>
</dbReference>
<feature type="domain" description="Kinesin motor" evidence="7">
    <location>
        <begin position="1"/>
        <end position="36"/>
    </location>
</feature>
<feature type="coiled-coil region" evidence="6">
    <location>
        <begin position="161"/>
        <end position="188"/>
    </location>
</feature>
<comment type="caution">
    <text evidence="5">Lacks conserved residue(s) required for the propagation of feature annotation.</text>
</comment>
<dbReference type="PANTHER" id="PTHR47969">
    <property type="entry name" value="CHROMOSOME-ASSOCIATED KINESIN KIF4A-RELATED"/>
    <property type="match status" value="1"/>
</dbReference>
<dbReference type="GO" id="GO:0007052">
    <property type="term" value="P:mitotic spindle organization"/>
    <property type="evidence" value="ECO:0007669"/>
    <property type="project" value="TreeGrafter"/>
</dbReference>
<comment type="subcellular location">
    <subcellularLocation>
        <location evidence="1">Cytoplasm</location>
        <location evidence="1">Cytoskeleton</location>
    </subcellularLocation>
</comment>